<dbReference type="KEGG" id="nib:GU926_07440"/>
<dbReference type="RefSeq" id="WP_160690528.1">
    <property type="nucleotide sequence ID" value="NZ_CP047897.1"/>
</dbReference>
<reference evidence="4 5" key="1">
    <citation type="submission" date="2020-01" db="EMBL/GenBank/DDBJ databases">
        <authorList>
            <person name="Kim M."/>
        </authorList>
    </citation>
    <scope>NUCLEOTIDE SEQUENCE [LARGE SCALE GENOMIC DNA]</scope>
    <source>
        <strain evidence="4 5">BT10</strain>
    </source>
</reference>
<evidence type="ECO:0000259" key="2">
    <source>
        <dbReference type="Pfam" id="PF03435"/>
    </source>
</evidence>
<dbReference type="InterPro" id="IPR005097">
    <property type="entry name" value="Sacchrp_dh_NADP-bd"/>
</dbReference>
<dbReference type="Gene3D" id="1.10.1870.10">
    <property type="entry name" value="Domain 3, Saccharopine reductase"/>
    <property type="match status" value="1"/>
</dbReference>
<dbReference type="Gene3D" id="3.30.360.10">
    <property type="entry name" value="Dihydrodipicolinate Reductase, domain 2"/>
    <property type="match status" value="1"/>
</dbReference>
<dbReference type="GO" id="GO:0019878">
    <property type="term" value="P:lysine biosynthetic process via aminoadipic acid"/>
    <property type="evidence" value="ECO:0007669"/>
    <property type="project" value="TreeGrafter"/>
</dbReference>
<dbReference type="Pfam" id="PF16653">
    <property type="entry name" value="Sacchrp_dh_C"/>
    <property type="match status" value="1"/>
</dbReference>
<dbReference type="PANTHER" id="PTHR11133">
    <property type="entry name" value="SACCHAROPINE DEHYDROGENASE"/>
    <property type="match status" value="1"/>
</dbReference>
<dbReference type="Proteomes" id="UP000464214">
    <property type="component" value="Chromosome"/>
</dbReference>
<dbReference type="EMBL" id="CP047897">
    <property type="protein sequence ID" value="QHL87273.1"/>
    <property type="molecule type" value="Genomic_DNA"/>
</dbReference>
<keyword evidence="1" id="KW-0560">Oxidoreductase</keyword>
<evidence type="ECO:0000313" key="4">
    <source>
        <dbReference type="EMBL" id="QHL87273.1"/>
    </source>
</evidence>
<dbReference type="SUPFAM" id="SSF51735">
    <property type="entry name" value="NAD(P)-binding Rossmann-fold domains"/>
    <property type="match status" value="1"/>
</dbReference>
<feature type="domain" description="Saccharopine dehydrogenase NADP binding" evidence="2">
    <location>
        <begin position="4"/>
        <end position="121"/>
    </location>
</feature>
<dbReference type="Pfam" id="PF03435">
    <property type="entry name" value="Sacchrp_dh_NADP"/>
    <property type="match status" value="1"/>
</dbReference>
<proteinExistence type="predicted"/>
<keyword evidence="5" id="KW-1185">Reference proteome</keyword>
<dbReference type="InterPro" id="IPR051168">
    <property type="entry name" value="AASS"/>
</dbReference>
<sequence>MKNILLLGAGRSASVLIEYLVINAPQEKWQLAIGDVRVDHLSASLLENPLVRAFAFDVHDAAQREEEVGKADVVISMLPALFHPLVAHTCLEQEKHLVTASYVPEDIKQLHTQAQEKGLTFLMECGLDPGIDHMSAMQIIHHLQAQGATITSFRSFTGGLMAPASDTNPWHYKFTWNPRNVILAGQSTAKYIEDGSYKYIPYPQLFHRTQTFAVDGYGLFDGYANRDSLSYREPYGLQEIPTMLRGTLRRPGYCQAWHVLVQLGLPDDTYFLDNPQEMTYRQLVESFLPASQENLSLRERIAAYTGIPSTAPELDLIEWAGLLEEEPIAMITATPAQALEKLLTQKWQLSPGDKDMIVMLHLFEYELDGQRHKLTSSLVVLGDDEVHTAMAKTVGLPVGIATKLLLQGQLKQTGVVVPLQAEVYAPVLQELQAFGVQFQERVETLGA</sequence>
<dbReference type="PANTHER" id="PTHR11133:SF22">
    <property type="entry name" value="ALPHA-AMINOADIPIC SEMIALDEHYDE SYNTHASE, MITOCHONDRIAL"/>
    <property type="match status" value="1"/>
</dbReference>
<dbReference type="GO" id="GO:0004753">
    <property type="term" value="F:saccharopine dehydrogenase activity"/>
    <property type="evidence" value="ECO:0007669"/>
    <property type="project" value="TreeGrafter"/>
</dbReference>
<evidence type="ECO:0000256" key="1">
    <source>
        <dbReference type="ARBA" id="ARBA00023002"/>
    </source>
</evidence>
<evidence type="ECO:0000313" key="5">
    <source>
        <dbReference type="Proteomes" id="UP000464214"/>
    </source>
</evidence>
<accession>A0A6P1P164</accession>
<feature type="domain" description="Saccharopine dehydrogenase-like C-terminal" evidence="3">
    <location>
        <begin position="126"/>
        <end position="435"/>
    </location>
</feature>
<dbReference type="InterPro" id="IPR032095">
    <property type="entry name" value="Sacchrp_dh-like_C"/>
</dbReference>
<dbReference type="Gene3D" id="3.40.50.720">
    <property type="entry name" value="NAD(P)-binding Rossmann-like Domain"/>
    <property type="match status" value="1"/>
</dbReference>
<protein>
    <submittedName>
        <fullName evidence="4">Saccharopine dehydrogenase</fullName>
    </submittedName>
</protein>
<name>A0A6P1P164_9BACT</name>
<gene>
    <name evidence="4" type="ORF">GU926_07440</name>
</gene>
<dbReference type="GO" id="GO:0005737">
    <property type="term" value="C:cytoplasm"/>
    <property type="evidence" value="ECO:0007669"/>
    <property type="project" value="TreeGrafter"/>
</dbReference>
<evidence type="ECO:0000259" key="3">
    <source>
        <dbReference type="Pfam" id="PF16653"/>
    </source>
</evidence>
<dbReference type="AlphaFoldDB" id="A0A6P1P164"/>
<dbReference type="InterPro" id="IPR036291">
    <property type="entry name" value="NAD(P)-bd_dom_sf"/>
</dbReference>
<dbReference type="SUPFAM" id="SSF55347">
    <property type="entry name" value="Glyceraldehyde-3-phosphate dehydrogenase-like, C-terminal domain"/>
    <property type="match status" value="1"/>
</dbReference>
<organism evidence="4 5">
    <name type="scientific">Nibribacter ruber</name>
    <dbReference type="NCBI Taxonomy" id="2698458"/>
    <lineage>
        <taxon>Bacteria</taxon>
        <taxon>Pseudomonadati</taxon>
        <taxon>Bacteroidota</taxon>
        <taxon>Cytophagia</taxon>
        <taxon>Cytophagales</taxon>
        <taxon>Hymenobacteraceae</taxon>
        <taxon>Nibribacter</taxon>
    </lineage>
</organism>